<name>A0A481YS65_9VIRU</name>
<evidence type="ECO:0000256" key="1">
    <source>
        <dbReference type="SAM" id="MobiDB-lite"/>
    </source>
</evidence>
<gene>
    <name evidence="2" type="ORF">LCIVAC01_01130</name>
</gene>
<sequence>MTNQKLETEIKELENLLSNPELTKKEIRSIKYRIWYRKNKAKVNNFNIKKYQENIEENRAVRRAYYYEVTKPKNDKKVKKKSGRPPKYVTNTEVSVN</sequence>
<proteinExistence type="predicted"/>
<evidence type="ECO:0000313" key="2">
    <source>
        <dbReference type="EMBL" id="QBK85304.1"/>
    </source>
</evidence>
<feature type="region of interest" description="Disordered" evidence="1">
    <location>
        <begin position="73"/>
        <end position="97"/>
    </location>
</feature>
<dbReference type="EMBL" id="MK500314">
    <property type="protein sequence ID" value="QBK85304.1"/>
    <property type="molecule type" value="Genomic_DNA"/>
</dbReference>
<accession>A0A481YS65</accession>
<reference evidence="2" key="1">
    <citation type="journal article" date="2019" name="MBio">
        <title>Virus Genomes from Deep Sea Sediments Expand the Ocean Megavirome and Support Independent Origins of Viral Gigantism.</title>
        <authorList>
            <person name="Backstrom D."/>
            <person name="Yutin N."/>
            <person name="Jorgensen S.L."/>
            <person name="Dharamshi J."/>
            <person name="Homa F."/>
            <person name="Zaremba-Niedwiedzka K."/>
            <person name="Spang A."/>
            <person name="Wolf Y.I."/>
            <person name="Koonin E.V."/>
            <person name="Ettema T.J."/>
        </authorList>
    </citation>
    <scope>NUCLEOTIDE SEQUENCE</scope>
</reference>
<protein>
    <submittedName>
        <fullName evidence="2">Uncharacterized protein</fullName>
    </submittedName>
</protein>
<organism evidence="2">
    <name type="scientific">Iridovirus LCIVAC01</name>
    <dbReference type="NCBI Taxonomy" id="2506607"/>
    <lineage>
        <taxon>Viruses</taxon>
        <taxon>Varidnaviria</taxon>
        <taxon>Bamfordvirae</taxon>
        <taxon>Nucleocytoviricota</taxon>
        <taxon>Megaviricetes</taxon>
        <taxon>Pimascovirales</taxon>
        <taxon>Pimascovirales incertae sedis</taxon>
        <taxon>Iridoviridae</taxon>
    </lineage>
</organism>